<evidence type="ECO:0000256" key="8">
    <source>
        <dbReference type="ARBA" id="ARBA00022705"/>
    </source>
</evidence>
<sequence>MGYSNPPIPWSQFERALSDKRNPGSTHDGDGGDSPAWSRKREPYAPATPPVPDDGGVPVVPYAELHAHSTFSFLDGASGPEHLFEEAARLHLHGLALTDHDGFYGAARMAEVAEAYPTVATVYGTELSLGLTEPQNGVPDPEGTHLLLLADGQDGYHRLAGAVTHAHLAAGAEKGRPRYDLDDLAARSDGHWRVLTGCRKGAVRQALERGGETAAEDALRALLDRFGTAGVVVELIDHGDPMDTARNDALAALAAKHALPTVATGNVHYATPDRFPVATALAAVRARRSLDEIDGWLPAAPTAHLRSGAEMTRRFARYPGAVEHSVELADELGFRLKTVKPGLPDIDVPDGHTTMSWLRELTWRGGRRFYPGSADGVDPQKRERIERELSVIEDKDFPGYFLIVRDMVQYARERGILCQGRGSAANSAVCYLLEITAVDSIRYGLPFERFLSAMRDEEPDIDVDFDSDRREEVIQYVYEKYGRFNAAQVANVITYRPKGAVRDMAKAFGHSPGQQDAWSKQVERWGSVTESQDHDIPDAVVDMAQQVLGFPRHLGIHSGGMVLTDRPVGEVVPIEHARMDGRTVLQWDKDDCAYMGLVKFDMLGLGMLAALQYCFDLADEHCGERWDMHSIPKEEQGVYDQLCRADTIGVFQVESRAQMGTLPRLQPRRFYDLVIEVALVRPGPIQGGAVHPYIRRRTGEEPITYIHPSLEPVLERTLGVPLFQEQLMQMAIAVGGCSGDDADLLRRAMGSKRGHEKIDRLRQKLYAGMAANDIHGEDADAIYAKIQAFANFGFAESHSISFALIVYASAWMRLHYPGAFLAALLRAQPMGFYSPQTLVADARRHGVRVLRPDILRSGVDARLEPLDTGGAADGADGPDGPGGTAHHRATGHDGCLAEEQPPVLPFDASVPDDTARHRRDGAFAVRLGLAEVSSLGRKSAEKIVAERDAHGPFTDMSDLARRVGLTTAQLEALAAADAFAALGVDRRGGMWSAAQAAAERPDQLPGTGVTVQPPLFGQMTSGDVLIADMWSTGMTTDDHPVRHVRDGLVARGVLSVQDTATAETGRRVEVGGIVTHRQRPATASGITFMNVEDETGLVNVICSVGVWGRYRRVARESPAVVVRGILERSPDGVVNLVADRIEHLSLSVRTRSRDFQ</sequence>
<dbReference type="NCBIfam" id="NF004225">
    <property type="entry name" value="PRK05672.1"/>
    <property type="match status" value="1"/>
</dbReference>
<dbReference type="InterPro" id="IPR029460">
    <property type="entry name" value="DNAPol_HHH"/>
</dbReference>
<dbReference type="CDD" id="cd04485">
    <property type="entry name" value="DnaE_OBF"/>
    <property type="match status" value="1"/>
</dbReference>
<dbReference type="InterPro" id="IPR010994">
    <property type="entry name" value="RuvA_2-like"/>
</dbReference>
<dbReference type="Gene3D" id="1.10.150.870">
    <property type="match status" value="1"/>
</dbReference>
<keyword evidence="10 13" id="KW-0239">DNA-directed DNA polymerase</keyword>
<dbReference type="Gene3D" id="3.20.20.140">
    <property type="entry name" value="Metal-dependent hydrolases"/>
    <property type="match status" value="1"/>
</dbReference>
<dbReference type="InterPro" id="IPR004013">
    <property type="entry name" value="PHP_dom"/>
</dbReference>
<evidence type="ECO:0000256" key="4">
    <source>
        <dbReference type="ARBA" id="ARBA00017273"/>
    </source>
</evidence>
<comment type="catalytic activity">
    <reaction evidence="12 13">
        <text>DNA(n) + a 2'-deoxyribonucleoside 5'-triphosphate = DNA(n+1) + diphosphate</text>
        <dbReference type="Rhea" id="RHEA:22508"/>
        <dbReference type="Rhea" id="RHEA-COMP:17339"/>
        <dbReference type="Rhea" id="RHEA-COMP:17340"/>
        <dbReference type="ChEBI" id="CHEBI:33019"/>
        <dbReference type="ChEBI" id="CHEBI:61560"/>
        <dbReference type="ChEBI" id="CHEBI:173112"/>
        <dbReference type="EC" id="2.7.7.7"/>
    </reaction>
</comment>
<accession>A0ABX2ME63</accession>
<dbReference type="Pfam" id="PF02811">
    <property type="entry name" value="PHP"/>
    <property type="match status" value="1"/>
</dbReference>
<dbReference type="EC" id="2.7.7.7" evidence="3 13"/>
<feature type="region of interest" description="Disordered" evidence="14">
    <location>
        <begin position="1"/>
        <end position="59"/>
    </location>
</feature>
<dbReference type="InterPro" id="IPR003141">
    <property type="entry name" value="Pol/His_phosphatase_N"/>
</dbReference>
<evidence type="ECO:0000256" key="2">
    <source>
        <dbReference type="ARBA" id="ARBA00007391"/>
    </source>
</evidence>
<keyword evidence="8 13" id="KW-0235">DNA replication</keyword>
<comment type="subcellular location">
    <subcellularLocation>
        <location evidence="1 13">Cytoplasm</location>
    </subcellularLocation>
</comment>
<comment type="similarity">
    <text evidence="2 13">Belongs to the DNA polymerase type-C family. DnaE2 subfamily.</text>
</comment>
<keyword evidence="9 13" id="KW-0227">DNA damage</keyword>
<dbReference type="NCBIfam" id="TIGR00594">
    <property type="entry name" value="polc"/>
    <property type="match status" value="1"/>
</dbReference>
<evidence type="ECO:0000313" key="17">
    <source>
        <dbReference type="Proteomes" id="UP000573001"/>
    </source>
</evidence>
<keyword evidence="11 13" id="KW-0234">DNA repair</keyword>
<evidence type="ECO:0000256" key="14">
    <source>
        <dbReference type="SAM" id="MobiDB-lite"/>
    </source>
</evidence>
<evidence type="ECO:0000256" key="13">
    <source>
        <dbReference type="HAMAP-Rule" id="MF_01902"/>
    </source>
</evidence>
<evidence type="ECO:0000256" key="3">
    <source>
        <dbReference type="ARBA" id="ARBA00012417"/>
    </source>
</evidence>
<reference evidence="16 17" key="1">
    <citation type="submission" date="2020-05" db="EMBL/GenBank/DDBJ databases">
        <title>Genome Sequencing of Type Strains.</title>
        <authorList>
            <person name="Lemaire J.F."/>
            <person name="Inderbitzin P."/>
            <person name="Gregorio O.A."/>
            <person name="Collins S.B."/>
            <person name="Wespe N."/>
            <person name="Knight-Connoni V."/>
        </authorList>
    </citation>
    <scope>NUCLEOTIDE SEQUENCE [LARGE SCALE GENOMIC DNA]</scope>
    <source>
        <strain evidence="16 17">ATCC 19096</strain>
    </source>
</reference>
<dbReference type="Pfam" id="PF17657">
    <property type="entry name" value="DNA_pol3_finger"/>
    <property type="match status" value="1"/>
</dbReference>
<dbReference type="InterPro" id="IPR023073">
    <property type="entry name" value="DnaE2"/>
</dbReference>
<dbReference type="Pfam" id="PF01336">
    <property type="entry name" value="tRNA_anti-codon"/>
    <property type="match status" value="1"/>
</dbReference>
<dbReference type="RefSeq" id="WP_175351135.1">
    <property type="nucleotide sequence ID" value="NZ_BAAAWQ010000001.1"/>
</dbReference>
<evidence type="ECO:0000256" key="5">
    <source>
        <dbReference type="ARBA" id="ARBA00022490"/>
    </source>
</evidence>
<dbReference type="Pfam" id="PF14579">
    <property type="entry name" value="HHH_6"/>
    <property type="match status" value="1"/>
</dbReference>
<keyword evidence="5 13" id="KW-0963">Cytoplasm</keyword>
<keyword evidence="6 13" id="KW-0808">Transferase</keyword>
<dbReference type="SUPFAM" id="SSF47781">
    <property type="entry name" value="RuvA domain 2-like"/>
    <property type="match status" value="1"/>
</dbReference>
<evidence type="ECO:0000313" key="16">
    <source>
        <dbReference type="EMBL" id="NUU13641.1"/>
    </source>
</evidence>
<feature type="region of interest" description="Disordered" evidence="14">
    <location>
        <begin position="866"/>
        <end position="903"/>
    </location>
</feature>
<keyword evidence="17" id="KW-1185">Reference proteome</keyword>
<dbReference type="InterPro" id="IPR011708">
    <property type="entry name" value="DNA_pol3_alpha_NTPase_dom"/>
</dbReference>
<dbReference type="InterPro" id="IPR016195">
    <property type="entry name" value="Pol/histidinol_Pase-like"/>
</dbReference>
<gene>
    <name evidence="13" type="primary">dnaE2</name>
    <name evidence="16" type="ORF">HP507_07330</name>
</gene>
<dbReference type="InterPro" id="IPR040982">
    <property type="entry name" value="DNA_pol3_finger"/>
</dbReference>
<evidence type="ECO:0000256" key="9">
    <source>
        <dbReference type="ARBA" id="ARBA00022763"/>
    </source>
</evidence>
<dbReference type="EMBL" id="JABMCE010000070">
    <property type="protein sequence ID" value="NUU13641.1"/>
    <property type="molecule type" value="Genomic_DNA"/>
</dbReference>
<evidence type="ECO:0000256" key="6">
    <source>
        <dbReference type="ARBA" id="ARBA00022679"/>
    </source>
</evidence>
<dbReference type="InterPro" id="IPR004805">
    <property type="entry name" value="DnaE2/DnaE/PolC"/>
</dbReference>
<comment type="caution">
    <text evidence="16">The sequence shown here is derived from an EMBL/GenBank/DDBJ whole genome shotgun (WGS) entry which is preliminary data.</text>
</comment>
<organism evidence="16 17">
    <name type="scientific">Curtobacterium pusillum</name>
    <dbReference type="NCBI Taxonomy" id="69373"/>
    <lineage>
        <taxon>Bacteria</taxon>
        <taxon>Bacillati</taxon>
        <taxon>Actinomycetota</taxon>
        <taxon>Actinomycetes</taxon>
        <taxon>Micrococcales</taxon>
        <taxon>Microbacteriaceae</taxon>
        <taxon>Curtobacterium</taxon>
    </lineage>
</organism>
<evidence type="ECO:0000256" key="7">
    <source>
        <dbReference type="ARBA" id="ARBA00022695"/>
    </source>
</evidence>
<keyword evidence="7 13" id="KW-0548">Nucleotidyltransferase</keyword>
<dbReference type="InterPro" id="IPR004365">
    <property type="entry name" value="NA-bd_OB_tRNA"/>
</dbReference>
<proteinExistence type="inferred from homology"/>
<name>A0ABX2ME63_9MICO</name>
<dbReference type="Proteomes" id="UP000573001">
    <property type="component" value="Unassembled WGS sequence"/>
</dbReference>
<dbReference type="PANTHER" id="PTHR32294">
    <property type="entry name" value="DNA POLYMERASE III SUBUNIT ALPHA"/>
    <property type="match status" value="1"/>
</dbReference>
<dbReference type="Pfam" id="PF07733">
    <property type="entry name" value="DNA_pol3_alpha"/>
    <property type="match status" value="1"/>
</dbReference>
<evidence type="ECO:0000256" key="1">
    <source>
        <dbReference type="ARBA" id="ARBA00004496"/>
    </source>
</evidence>
<evidence type="ECO:0000256" key="10">
    <source>
        <dbReference type="ARBA" id="ARBA00022932"/>
    </source>
</evidence>
<dbReference type="SUPFAM" id="SSF89550">
    <property type="entry name" value="PHP domain-like"/>
    <property type="match status" value="1"/>
</dbReference>
<dbReference type="SMART" id="SM00481">
    <property type="entry name" value="POLIIIAc"/>
    <property type="match status" value="1"/>
</dbReference>
<dbReference type="HAMAP" id="MF_01902">
    <property type="entry name" value="DNApol_error_prone"/>
    <property type="match status" value="1"/>
</dbReference>
<feature type="compositionally biased region" description="Basic and acidic residues" evidence="14">
    <location>
        <begin position="16"/>
        <end position="30"/>
    </location>
</feature>
<evidence type="ECO:0000259" key="15">
    <source>
        <dbReference type="SMART" id="SM00481"/>
    </source>
</evidence>
<evidence type="ECO:0000256" key="11">
    <source>
        <dbReference type="ARBA" id="ARBA00023204"/>
    </source>
</evidence>
<feature type="domain" description="Polymerase/histidinol phosphatase N-terminal" evidence="15">
    <location>
        <begin position="63"/>
        <end position="131"/>
    </location>
</feature>
<comment type="function">
    <text evidence="13">DNA polymerase involved in damage-induced mutagenesis and translesion synthesis (TLS). It is not the major replicative DNA polymerase.</text>
</comment>
<evidence type="ECO:0000256" key="12">
    <source>
        <dbReference type="ARBA" id="ARBA00049244"/>
    </source>
</evidence>
<protein>
    <recommendedName>
        <fullName evidence="4 13">Error-prone DNA polymerase</fullName>
        <ecNumber evidence="3 13">2.7.7.7</ecNumber>
    </recommendedName>
</protein>
<dbReference type="PANTHER" id="PTHR32294:SF4">
    <property type="entry name" value="ERROR-PRONE DNA POLYMERASE"/>
    <property type="match status" value="1"/>
</dbReference>